<dbReference type="PANTHER" id="PTHR42907">
    <property type="entry name" value="FMN-LINKED OXIDOREDUCTASES SUPERFAMILY PROTEIN"/>
    <property type="match status" value="1"/>
</dbReference>
<feature type="binding site" evidence="10 13">
    <location>
        <begin position="214"/>
        <end position="216"/>
    </location>
    <ligand>
        <name>FMN</name>
        <dbReference type="ChEBI" id="CHEBI:58210"/>
    </ligand>
</feature>
<evidence type="ECO:0000313" key="17">
    <source>
        <dbReference type="Proteomes" id="UP000441399"/>
    </source>
</evidence>
<evidence type="ECO:0000256" key="4">
    <source>
        <dbReference type="ARBA" id="ARBA00022643"/>
    </source>
</evidence>
<keyword evidence="3 10" id="KW-0285">Flavoprotein</keyword>
<evidence type="ECO:0000256" key="11">
    <source>
        <dbReference type="PIRNR" id="PIRNR006621"/>
    </source>
</evidence>
<comment type="catalytic activity">
    <reaction evidence="10">
        <text>5,6-dihydrouridine(20a) in tRNA + NAD(+) = uridine(20a) in tRNA + NADH + H(+)</text>
        <dbReference type="Rhea" id="RHEA:53348"/>
        <dbReference type="Rhea" id="RHEA-COMP:13535"/>
        <dbReference type="Rhea" id="RHEA-COMP:13536"/>
        <dbReference type="ChEBI" id="CHEBI:15378"/>
        <dbReference type="ChEBI" id="CHEBI:57540"/>
        <dbReference type="ChEBI" id="CHEBI:57945"/>
        <dbReference type="ChEBI" id="CHEBI:65315"/>
        <dbReference type="ChEBI" id="CHEBI:74443"/>
    </reaction>
</comment>
<keyword evidence="17" id="KW-1185">Reference proteome</keyword>
<evidence type="ECO:0000313" key="16">
    <source>
        <dbReference type="EMBL" id="CAA0122643.1"/>
    </source>
</evidence>
<comment type="catalytic activity">
    <reaction evidence="10">
        <text>5,6-dihydrouridine(20) in tRNA + NADP(+) = uridine(20) in tRNA + NADPH + H(+)</text>
        <dbReference type="Rhea" id="RHEA:53336"/>
        <dbReference type="Rhea" id="RHEA-COMP:13533"/>
        <dbReference type="Rhea" id="RHEA-COMP:13534"/>
        <dbReference type="ChEBI" id="CHEBI:15378"/>
        <dbReference type="ChEBI" id="CHEBI:57783"/>
        <dbReference type="ChEBI" id="CHEBI:58349"/>
        <dbReference type="ChEBI" id="CHEBI:65315"/>
        <dbReference type="ChEBI" id="CHEBI:74443"/>
        <dbReference type="EC" id="1.3.1.91"/>
    </reaction>
</comment>
<dbReference type="EC" id="1.3.1.91" evidence="10"/>
<organism evidence="15 17">
    <name type="scientific">BD1-7 clade bacterium</name>
    <dbReference type="NCBI Taxonomy" id="2029982"/>
    <lineage>
        <taxon>Bacteria</taxon>
        <taxon>Pseudomonadati</taxon>
        <taxon>Pseudomonadota</taxon>
        <taxon>Gammaproteobacteria</taxon>
        <taxon>Cellvibrionales</taxon>
        <taxon>Spongiibacteraceae</taxon>
        <taxon>BD1-7 clade</taxon>
    </lineage>
</organism>
<feature type="binding site" evidence="10 13">
    <location>
        <position position="72"/>
    </location>
    <ligand>
        <name>FMN</name>
        <dbReference type="ChEBI" id="CHEBI:58210"/>
    </ligand>
</feature>
<dbReference type="GO" id="GO:0000049">
    <property type="term" value="F:tRNA binding"/>
    <property type="evidence" value="ECO:0007669"/>
    <property type="project" value="UniProtKB-UniRule"/>
</dbReference>
<gene>
    <name evidence="15" type="primary">dusA_2</name>
    <name evidence="10" type="synonym">dusA</name>
    <name evidence="16" type="synonym">dusA_1</name>
    <name evidence="16" type="ORF">OPDIPICF_02643</name>
    <name evidence="15" type="ORF">OPDIPICF_04063</name>
</gene>
<dbReference type="HAMAP" id="MF_02041">
    <property type="entry name" value="DusA_subfam"/>
    <property type="match status" value="1"/>
</dbReference>
<comment type="similarity">
    <text evidence="11">Belongs to the dus family.</text>
</comment>
<keyword evidence="6 10" id="KW-0521">NADP</keyword>
<evidence type="ECO:0000256" key="1">
    <source>
        <dbReference type="ARBA" id="ARBA00001917"/>
    </source>
</evidence>
<evidence type="ECO:0000256" key="5">
    <source>
        <dbReference type="ARBA" id="ARBA00022694"/>
    </source>
</evidence>
<dbReference type="GO" id="GO:0050660">
    <property type="term" value="F:flavin adenine dinucleotide binding"/>
    <property type="evidence" value="ECO:0007669"/>
    <property type="project" value="InterPro"/>
</dbReference>
<evidence type="ECO:0000256" key="13">
    <source>
        <dbReference type="PIRSR" id="PIRSR006621-2"/>
    </source>
</evidence>
<evidence type="ECO:0000313" key="15">
    <source>
        <dbReference type="EMBL" id="CAA0097262.1"/>
    </source>
</evidence>
<feature type="site" description="Interacts with tRNA" evidence="10">
    <location>
        <position position="100"/>
    </location>
</feature>
<dbReference type="EMBL" id="CACSIO010000045">
    <property type="protein sequence ID" value="CAA0122643.1"/>
    <property type="molecule type" value="Genomic_DNA"/>
</dbReference>
<dbReference type="PIRSF" id="PIRSF006621">
    <property type="entry name" value="Dus"/>
    <property type="match status" value="1"/>
</dbReference>
<comment type="catalytic activity">
    <reaction evidence="10">
        <text>5,6-dihydrouridine(20a) in tRNA + NADP(+) = uridine(20a) in tRNA + NADPH + H(+)</text>
        <dbReference type="Rhea" id="RHEA:53344"/>
        <dbReference type="Rhea" id="RHEA-COMP:13535"/>
        <dbReference type="Rhea" id="RHEA-COMP:13536"/>
        <dbReference type="ChEBI" id="CHEBI:15378"/>
        <dbReference type="ChEBI" id="CHEBI:57783"/>
        <dbReference type="ChEBI" id="CHEBI:58349"/>
        <dbReference type="ChEBI" id="CHEBI:65315"/>
        <dbReference type="ChEBI" id="CHEBI:74443"/>
    </reaction>
</comment>
<feature type="binding site" evidence="10 13">
    <location>
        <begin position="236"/>
        <end position="237"/>
    </location>
    <ligand>
        <name>FMN</name>
        <dbReference type="ChEBI" id="CHEBI:58210"/>
    </ligand>
</feature>
<dbReference type="InterPro" id="IPR004653">
    <property type="entry name" value="DusA"/>
</dbReference>
<comment type="caution">
    <text evidence="10">Lacks conserved residue(s) required for the propagation of feature annotation.</text>
</comment>
<evidence type="ECO:0000256" key="8">
    <source>
        <dbReference type="ARBA" id="ARBA00023002"/>
    </source>
</evidence>
<evidence type="ECO:0000256" key="10">
    <source>
        <dbReference type="HAMAP-Rule" id="MF_02041"/>
    </source>
</evidence>
<dbReference type="InterPro" id="IPR001269">
    <property type="entry name" value="DUS_fam"/>
</dbReference>
<feature type="active site" description="Proton donor" evidence="10 12">
    <location>
        <position position="103"/>
    </location>
</feature>
<feature type="binding site" evidence="10 13">
    <location>
        <position position="142"/>
    </location>
    <ligand>
        <name>FMN</name>
        <dbReference type="ChEBI" id="CHEBI:58210"/>
    </ligand>
</feature>
<dbReference type="PANTHER" id="PTHR42907:SF1">
    <property type="entry name" value="FMN-LINKED OXIDOREDUCTASES SUPERFAMILY PROTEIN"/>
    <property type="match status" value="1"/>
</dbReference>
<dbReference type="Proteomes" id="UP000441399">
    <property type="component" value="Unassembled WGS sequence"/>
</dbReference>
<dbReference type="GO" id="GO:0102264">
    <property type="term" value="F:tRNA-dihydrouridine20 synthase activity"/>
    <property type="evidence" value="ECO:0007669"/>
    <property type="project" value="UniProtKB-EC"/>
</dbReference>
<feature type="binding site" evidence="10 13">
    <location>
        <position position="174"/>
    </location>
    <ligand>
        <name>FMN</name>
        <dbReference type="ChEBI" id="CHEBI:58210"/>
    </ligand>
</feature>
<reference evidence="15 17" key="1">
    <citation type="submission" date="2019-11" db="EMBL/GenBank/DDBJ databases">
        <authorList>
            <person name="Holert J."/>
        </authorList>
    </citation>
    <scope>NUCLEOTIDE SEQUENCE [LARGE SCALE GENOMIC DNA]</scope>
    <source>
        <strain evidence="15">SB11_3</strain>
    </source>
</reference>
<evidence type="ECO:0000256" key="6">
    <source>
        <dbReference type="ARBA" id="ARBA00022857"/>
    </source>
</evidence>
<feature type="site" description="Interacts with tRNA; defines subfamily-specific binding signature" evidence="10">
    <location>
        <position position="305"/>
    </location>
</feature>
<dbReference type="EMBL" id="CACSIO010000004">
    <property type="protein sequence ID" value="CAA0097262.1"/>
    <property type="molecule type" value="Genomic_DNA"/>
</dbReference>
<keyword evidence="13" id="KW-0547">Nucleotide-binding</keyword>
<evidence type="ECO:0000256" key="9">
    <source>
        <dbReference type="ARBA" id="ARBA00058013"/>
    </source>
</evidence>
<accession>A0A5S9P224</accession>
<comment type="similarity">
    <text evidence="10">Belongs to the Dus family. DusA subfamily.</text>
</comment>
<keyword evidence="7 10" id="KW-0694">RNA-binding</keyword>
<dbReference type="InterPro" id="IPR035587">
    <property type="entry name" value="DUS-like_FMN-bd"/>
</dbReference>
<evidence type="ECO:0000256" key="7">
    <source>
        <dbReference type="ARBA" id="ARBA00022884"/>
    </source>
</evidence>
<dbReference type="PROSITE" id="PS01136">
    <property type="entry name" value="UPF0034"/>
    <property type="match status" value="1"/>
</dbReference>
<name>A0A5S9P224_9GAMM</name>
<evidence type="ECO:0000256" key="12">
    <source>
        <dbReference type="PIRSR" id="PIRSR006621-1"/>
    </source>
</evidence>
<keyword evidence="2 10" id="KW-0820">tRNA-binding</keyword>
<comment type="cofactor">
    <cofactor evidence="1 10 11 13">
        <name>FMN</name>
        <dbReference type="ChEBI" id="CHEBI:58210"/>
    </cofactor>
</comment>
<dbReference type="NCBIfam" id="TIGR00742">
    <property type="entry name" value="yjbN"/>
    <property type="match status" value="1"/>
</dbReference>
<comment type="function">
    <text evidence="9 10">Catalyzes the synthesis of 5,6-dihydrouridine (D), a modified base found in the D-loop of most tRNAs, via the reduction of the C5-C6 double bond in target uridines. Specifically modifies U20 and U20a in tRNAs.</text>
</comment>
<dbReference type="NCBIfam" id="NF008774">
    <property type="entry name" value="PRK11815.1"/>
    <property type="match status" value="1"/>
</dbReference>
<dbReference type="Gene3D" id="3.20.20.70">
    <property type="entry name" value="Aldolase class I"/>
    <property type="match status" value="1"/>
</dbReference>
<evidence type="ECO:0000256" key="3">
    <source>
        <dbReference type="ARBA" id="ARBA00022630"/>
    </source>
</evidence>
<dbReference type="CDD" id="cd02801">
    <property type="entry name" value="DUS_like_FMN"/>
    <property type="match status" value="1"/>
</dbReference>
<feature type="domain" description="DUS-like FMN-binding" evidence="14">
    <location>
        <begin position="17"/>
        <end position="326"/>
    </location>
</feature>
<sequence>MPETTASPAELSHRFCVAPMIDWTDRHARYFMRLLSKHALLYTEMITTGAILHGDAHRFLRFNDEEHPLALQLGGSDPKALAECTRIASNDFAYDEINLNVGCPSDRVQSGMFGACLMARAPLVAECFEAMQAETDRPVTIKCRTGIDDLDSLEFLEDFIGTVADAGCKTFIIHARKAWLSGLSPKENREIPPLHYDRVYHIKERNPELNVIINGGITEMDACLSHLSHCDGVMVGRESYNNPYFLAQVDAALYGDDSNVPSRHDAVKLMYPYIENALQSGVKLNHITRHMLGIFNGISGAKRFRRYISENAHKPGADLNVLKDALSLISEESIAE</sequence>
<dbReference type="InterPro" id="IPR018517">
    <property type="entry name" value="tRNA_hU_synthase_CS"/>
</dbReference>
<keyword evidence="5 10" id="KW-0819">tRNA processing</keyword>
<dbReference type="Pfam" id="PF01207">
    <property type="entry name" value="Dus"/>
    <property type="match status" value="1"/>
</dbReference>
<dbReference type="OrthoDB" id="9783413at2"/>
<dbReference type="FunFam" id="3.20.20.70:FF:000083">
    <property type="entry name" value="tRNA-dihydrouridine(20/20a) synthase"/>
    <property type="match status" value="1"/>
</dbReference>
<dbReference type="SUPFAM" id="SSF51395">
    <property type="entry name" value="FMN-linked oxidoreductases"/>
    <property type="match status" value="1"/>
</dbReference>
<feature type="site" description="Interacts with tRNA; defines subfamily-specific binding signature" evidence="10">
    <location>
        <position position="186"/>
    </location>
</feature>
<dbReference type="GO" id="GO:0010181">
    <property type="term" value="F:FMN binding"/>
    <property type="evidence" value="ECO:0007669"/>
    <property type="project" value="UniProtKB-UniRule"/>
</dbReference>
<protein>
    <recommendedName>
        <fullName evidence="10">tRNA-dihydrouridine(20/20a) synthase</fullName>
        <ecNumber evidence="10">1.3.1.91</ecNumber>
    </recommendedName>
    <alternativeName>
        <fullName evidence="10">U20-specific dihydrouridine synthase</fullName>
        <shortName evidence="10">U20-specific Dus</shortName>
    </alternativeName>
    <alternativeName>
        <fullName evidence="10">tRNA-dihydrouridine synthase A</fullName>
    </alternativeName>
</protein>
<dbReference type="AlphaFoldDB" id="A0A5S9P224"/>
<comment type="catalytic activity">
    <reaction evidence="10">
        <text>5,6-dihydrouridine(20) in tRNA + NAD(+) = uridine(20) in tRNA + NADH + H(+)</text>
        <dbReference type="Rhea" id="RHEA:53340"/>
        <dbReference type="Rhea" id="RHEA-COMP:13533"/>
        <dbReference type="Rhea" id="RHEA-COMP:13534"/>
        <dbReference type="ChEBI" id="CHEBI:15378"/>
        <dbReference type="ChEBI" id="CHEBI:57540"/>
        <dbReference type="ChEBI" id="CHEBI:57945"/>
        <dbReference type="ChEBI" id="CHEBI:65315"/>
        <dbReference type="ChEBI" id="CHEBI:74443"/>
        <dbReference type="EC" id="1.3.1.91"/>
    </reaction>
</comment>
<evidence type="ECO:0000259" key="14">
    <source>
        <dbReference type="Pfam" id="PF01207"/>
    </source>
</evidence>
<evidence type="ECO:0000256" key="2">
    <source>
        <dbReference type="ARBA" id="ARBA00022555"/>
    </source>
</evidence>
<keyword evidence="8 10" id="KW-0560">Oxidoreductase</keyword>
<feature type="site" description="Interacts with tRNA" evidence="10">
    <location>
        <position position="189"/>
    </location>
</feature>
<proteinExistence type="inferred from homology"/>
<dbReference type="InterPro" id="IPR013785">
    <property type="entry name" value="Aldolase_TIM"/>
</dbReference>
<dbReference type="Gene3D" id="1.20.120.1460">
    <property type="match status" value="1"/>
</dbReference>
<keyword evidence="4 10" id="KW-0288">FMN</keyword>